<evidence type="ECO:0008006" key="4">
    <source>
        <dbReference type="Google" id="ProtNLM"/>
    </source>
</evidence>
<accession>A0A815P841</accession>
<organism evidence="1 3">
    <name type="scientific">Didymodactylos carnosus</name>
    <dbReference type="NCBI Taxonomy" id="1234261"/>
    <lineage>
        <taxon>Eukaryota</taxon>
        <taxon>Metazoa</taxon>
        <taxon>Spiralia</taxon>
        <taxon>Gnathifera</taxon>
        <taxon>Rotifera</taxon>
        <taxon>Eurotatoria</taxon>
        <taxon>Bdelloidea</taxon>
        <taxon>Philodinida</taxon>
        <taxon>Philodinidae</taxon>
        <taxon>Didymodactylos</taxon>
    </lineage>
</organism>
<reference evidence="1" key="1">
    <citation type="submission" date="2021-02" db="EMBL/GenBank/DDBJ databases">
        <authorList>
            <person name="Nowell W R."/>
        </authorList>
    </citation>
    <scope>NUCLEOTIDE SEQUENCE</scope>
</reference>
<protein>
    <recommendedName>
        <fullName evidence="4">MULE transposase domain-containing protein</fullName>
    </recommendedName>
</protein>
<sequence length="185" mass="21378">LAIDCTYKILFNGLPLVVFGTSDLHRHFRPVGVCLISTDESAETFKTLFRGIQVNLKAFEWLQEIDKSQIAQLNPFTFVVPSNDPKINVFARVQQLNSADWQSFDEFIRWSSSGHLLNCSRFLPPWFCSCRYGLKEHSCMYAIGLMMMWGTRPVPQLIGKRREIGRPKKIKLALQYDQKTELVVF</sequence>
<name>A0A815P841_9BILA</name>
<dbReference type="Proteomes" id="UP000681722">
    <property type="component" value="Unassembled WGS sequence"/>
</dbReference>
<dbReference type="AlphaFoldDB" id="A0A815P841"/>
<feature type="non-terminal residue" evidence="1">
    <location>
        <position position="1"/>
    </location>
</feature>
<dbReference type="EMBL" id="CAJNOQ010019215">
    <property type="protein sequence ID" value="CAF1445535.1"/>
    <property type="molecule type" value="Genomic_DNA"/>
</dbReference>
<keyword evidence="3" id="KW-1185">Reference proteome</keyword>
<proteinExistence type="predicted"/>
<evidence type="ECO:0000313" key="2">
    <source>
        <dbReference type="EMBL" id="CAF4320344.1"/>
    </source>
</evidence>
<dbReference type="OrthoDB" id="119028at2759"/>
<evidence type="ECO:0000313" key="1">
    <source>
        <dbReference type="EMBL" id="CAF1445535.1"/>
    </source>
</evidence>
<gene>
    <name evidence="1" type="ORF">GPM918_LOCUS34530</name>
    <name evidence="2" type="ORF">SRO942_LOCUS35232</name>
</gene>
<comment type="caution">
    <text evidence="1">The sequence shown here is derived from an EMBL/GenBank/DDBJ whole genome shotgun (WGS) entry which is preliminary data.</text>
</comment>
<dbReference type="EMBL" id="CAJOBC010084660">
    <property type="protein sequence ID" value="CAF4320344.1"/>
    <property type="molecule type" value="Genomic_DNA"/>
</dbReference>
<evidence type="ECO:0000313" key="3">
    <source>
        <dbReference type="Proteomes" id="UP000663829"/>
    </source>
</evidence>
<dbReference type="Proteomes" id="UP000663829">
    <property type="component" value="Unassembled WGS sequence"/>
</dbReference>